<evidence type="ECO:0000313" key="5">
    <source>
        <dbReference type="Proteomes" id="UP000623467"/>
    </source>
</evidence>
<name>A0A8H7CT95_9AGAR</name>
<dbReference type="AlphaFoldDB" id="A0A8H7CT95"/>
<sequence>MVLGSSSTHSQEPPGDGGRAGRELALDPHSGLASSSDDAPATHSSSSSSIYSQNAEADGGRDASAFTQLGPINNADDVLARGATHGGEGTAPSHELRDFSGSLSDYDNAGLGYLDRGPGFRSTARFDGAADSEPASNADALAHQGIAADFGNAPDNGLRRRVRAHMQNYSTAFTPPSANATSFAPDSDYIGVSTSSMSITPFTGTRVAPRTRRRRRTHLERAREAVALLSPRDFNILFQDMSVLHYALAIATGLDTEPVPPSLPQTPTAPQGGPVGYGWHNSDYHHTAAVPGTTSTSSIASTSGAPFSPTSLVNSSCGPSHDPYQETHRRLQESRASTSLQDFVGASSNFPQHHSATSPVGPVYPPLYGSSQDSSVARKCKDCGTTQTPQWRTPLGYDQCNKCGHSDKFKNVPNKRKREHE</sequence>
<protein>
    <recommendedName>
        <fullName evidence="3">GATA-type domain-containing protein</fullName>
    </recommendedName>
</protein>
<keyword evidence="1" id="KW-0863">Zinc-finger</keyword>
<dbReference type="GO" id="GO:0008270">
    <property type="term" value="F:zinc ion binding"/>
    <property type="evidence" value="ECO:0007669"/>
    <property type="project" value="UniProtKB-KW"/>
</dbReference>
<feature type="compositionally biased region" description="Low complexity" evidence="2">
    <location>
        <begin position="33"/>
        <end position="57"/>
    </location>
</feature>
<reference evidence="4" key="1">
    <citation type="submission" date="2020-05" db="EMBL/GenBank/DDBJ databases">
        <title>Mycena genomes resolve the evolution of fungal bioluminescence.</title>
        <authorList>
            <person name="Tsai I.J."/>
        </authorList>
    </citation>
    <scope>NUCLEOTIDE SEQUENCE</scope>
    <source>
        <strain evidence="4">160909Yilan</strain>
    </source>
</reference>
<evidence type="ECO:0000313" key="4">
    <source>
        <dbReference type="EMBL" id="KAF7349420.1"/>
    </source>
</evidence>
<organism evidence="4 5">
    <name type="scientific">Mycena sanguinolenta</name>
    <dbReference type="NCBI Taxonomy" id="230812"/>
    <lineage>
        <taxon>Eukaryota</taxon>
        <taxon>Fungi</taxon>
        <taxon>Dikarya</taxon>
        <taxon>Basidiomycota</taxon>
        <taxon>Agaricomycotina</taxon>
        <taxon>Agaricomycetes</taxon>
        <taxon>Agaricomycetidae</taxon>
        <taxon>Agaricales</taxon>
        <taxon>Marasmiineae</taxon>
        <taxon>Mycenaceae</taxon>
        <taxon>Mycena</taxon>
    </lineage>
</organism>
<feature type="region of interest" description="Disordered" evidence="2">
    <location>
        <begin position="1"/>
        <end position="98"/>
    </location>
</feature>
<feature type="compositionally biased region" description="Polar residues" evidence="2">
    <location>
        <begin position="1"/>
        <end position="11"/>
    </location>
</feature>
<gene>
    <name evidence="4" type="ORF">MSAN_01731900</name>
</gene>
<keyword evidence="1" id="KW-0479">Metal-binding</keyword>
<dbReference type="PROSITE" id="PS50114">
    <property type="entry name" value="GATA_ZN_FINGER_2"/>
    <property type="match status" value="1"/>
</dbReference>
<dbReference type="GO" id="GO:0043565">
    <property type="term" value="F:sequence-specific DNA binding"/>
    <property type="evidence" value="ECO:0007669"/>
    <property type="project" value="InterPro"/>
</dbReference>
<dbReference type="GO" id="GO:0006355">
    <property type="term" value="P:regulation of DNA-templated transcription"/>
    <property type="evidence" value="ECO:0007669"/>
    <property type="project" value="InterPro"/>
</dbReference>
<accession>A0A8H7CT95</accession>
<dbReference type="InterPro" id="IPR013088">
    <property type="entry name" value="Znf_NHR/GATA"/>
</dbReference>
<keyword evidence="5" id="KW-1185">Reference proteome</keyword>
<feature type="domain" description="GATA-type" evidence="3">
    <location>
        <begin position="374"/>
        <end position="421"/>
    </location>
</feature>
<evidence type="ECO:0000256" key="2">
    <source>
        <dbReference type="SAM" id="MobiDB-lite"/>
    </source>
</evidence>
<evidence type="ECO:0000259" key="3">
    <source>
        <dbReference type="PROSITE" id="PS50114"/>
    </source>
</evidence>
<evidence type="ECO:0000256" key="1">
    <source>
        <dbReference type="PROSITE-ProRule" id="PRU00094"/>
    </source>
</evidence>
<keyword evidence="1" id="KW-0862">Zinc</keyword>
<dbReference type="Proteomes" id="UP000623467">
    <property type="component" value="Unassembled WGS sequence"/>
</dbReference>
<dbReference type="EMBL" id="JACAZH010000016">
    <property type="protein sequence ID" value="KAF7349420.1"/>
    <property type="molecule type" value="Genomic_DNA"/>
</dbReference>
<dbReference type="SUPFAM" id="SSF57716">
    <property type="entry name" value="Glucocorticoid receptor-like (DNA-binding domain)"/>
    <property type="match status" value="1"/>
</dbReference>
<dbReference type="Gene3D" id="3.30.50.10">
    <property type="entry name" value="Erythroid Transcription Factor GATA-1, subunit A"/>
    <property type="match status" value="1"/>
</dbReference>
<comment type="caution">
    <text evidence="4">The sequence shown here is derived from an EMBL/GenBank/DDBJ whole genome shotgun (WGS) entry which is preliminary data.</text>
</comment>
<dbReference type="InterPro" id="IPR000679">
    <property type="entry name" value="Znf_GATA"/>
</dbReference>
<proteinExistence type="predicted"/>